<comment type="caution">
    <text evidence="2">The sequence shown here is derived from an EMBL/GenBank/DDBJ whole genome shotgun (WGS) entry which is preliminary data.</text>
</comment>
<feature type="signal peptide" evidence="1">
    <location>
        <begin position="1"/>
        <end position="28"/>
    </location>
</feature>
<evidence type="ECO:0000256" key="1">
    <source>
        <dbReference type="SAM" id="SignalP"/>
    </source>
</evidence>
<evidence type="ECO:0000313" key="2">
    <source>
        <dbReference type="EMBL" id="KPC64842.1"/>
    </source>
</evidence>
<feature type="chain" id="PRO_5005850133" description="Lipoprotein" evidence="1">
    <location>
        <begin position="29"/>
        <end position="140"/>
    </location>
</feature>
<proteinExistence type="predicted"/>
<dbReference type="RefSeq" id="WP_053923226.1">
    <property type="nucleotide sequence ID" value="NZ_LGKG01000068.1"/>
</dbReference>
<dbReference type="EMBL" id="LGKG01000068">
    <property type="protein sequence ID" value="KPC64842.1"/>
    <property type="molecule type" value="Genomic_DNA"/>
</dbReference>
<evidence type="ECO:0000313" key="3">
    <source>
        <dbReference type="Proteomes" id="UP000037982"/>
    </source>
</evidence>
<accession>A0A0N0H1V7</accession>
<protein>
    <recommendedName>
        <fullName evidence="4">Lipoprotein</fullName>
    </recommendedName>
</protein>
<dbReference type="PATRIC" id="fig|66876.3.peg.2051"/>
<keyword evidence="3" id="KW-1185">Reference proteome</keyword>
<dbReference type="PROSITE" id="PS51318">
    <property type="entry name" value="TAT"/>
    <property type="match status" value="1"/>
</dbReference>
<dbReference type="Proteomes" id="UP000037982">
    <property type="component" value="Unassembled WGS sequence"/>
</dbReference>
<reference evidence="3" key="1">
    <citation type="submission" date="2015-07" db="EMBL/GenBank/DDBJ databases">
        <authorList>
            <person name="Ju K.-S."/>
            <person name="Doroghazi J.R."/>
            <person name="Metcalf W.W."/>
        </authorList>
    </citation>
    <scope>NUCLEOTIDE SEQUENCE [LARGE SCALE GENOMIC DNA]</scope>
    <source>
        <strain evidence="3">NRRL ISP-5002</strain>
    </source>
</reference>
<keyword evidence="1" id="KW-0732">Signal</keyword>
<evidence type="ECO:0008006" key="4">
    <source>
        <dbReference type="Google" id="ProtNLM"/>
    </source>
</evidence>
<dbReference type="InterPro" id="IPR006311">
    <property type="entry name" value="TAT_signal"/>
</dbReference>
<gene>
    <name evidence="2" type="ORF">ADL29_09430</name>
</gene>
<dbReference type="AlphaFoldDB" id="A0A0N0H1V7"/>
<organism evidence="2 3">
    <name type="scientific">Streptomyces chattanoogensis</name>
    <dbReference type="NCBI Taxonomy" id="66876"/>
    <lineage>
        <taxon>Bacteria</taxon>
        <taxon>Bacillati</taxon>
        <taxon>Actinomycetota</taxon>
        <taxon>Actinomycetes</taxon>
        <taxon>Kitasatosporales</taxon>
        <taxon>Streptomycetaceae</taxon>
        <taxon>Streptomyces</taxon>
    </lineage>
</organism>
<sequence>MKASRIVRRRLAGAATVAALAVAGTLAAAPTASAKANLLAIDKVSLAKSGPELNIKYSCDTGVNLQVTGYATKVTGGKKSAAGALDAAKLTCDFGTRAVQMKLTPAGKGFVKGDKVKVTVFYWDENGSFSTQSEEVIATL</sequence>
<name>A0A0N0H1V7_9ACTN</name>